<evidence type="ECO:0000259" key="5">
    <source>
        <dbReference type="PROSITE" id="PS51900"/>
    </source>
</evidence>
<dbReference type="PANTHER" id="PTHR30349">
    <property type="entry name" value="PHAGE INTEGRASE-RELATED"/>
    <property type="match status" value="1"/>
</dbReference>
<keyword evidence="2" id="KW-0238">DNA-binding</keyword>
<dbReference type="InterPro" id="IPR010998">
    <property type="entry name" value="Integrase_recombinase_N"/>
</dbReference>
<dbReference type="EMBL" id="LAZR01005339">
    <property type="protein sequence ID" value="KKN00747.1"/>
    <property type="molecule type" value="Genomic_DNA"/>
</dbReference>
<evidence type="ECO:0008006" key="7">
    <source>
        <dbReference type="Google" id="ProtNLM"/>
    </source>
</evidence>
<dbReference type="SUPFAM" id="SSF56349">
    <property type="entry name" value="DNA breaking-rejoining enzymes"/>
    <property type="match status" value="1"/>
</dbReference>
<accession>A0A0F9MMZ8</accession>
<dbReference type="Pfam" id="PF00589">
    <property type="entry name" value="Phage_integrase"/>
    <property type="match status" value="1"/>
</dbReference>
<evidence type="ECO:0000313" key="6">
    <source>
        <dbReference type="EMBL" id="KKN00747.1"/>
    </source>
</evidence>
<evidence type="ECO:0000259" key="4">
    <source>
        <dbReference type="PROSITE" id="PS51898"/>
    </source>
</evidence>
<proteinExistence type="predicted"/>
<sequence length="330" mass="37320">MTYEFLETYLPRQCGRSPHTVKSYRDALSLFRRYVLDELGISIAKFTFGECTRERVLGFMAHLAKLGSKPSTRNQRLATLKSYMLFASDKDVTLQSIALEVKRVPQCKAPKTRKDVIPEEAMGAILNRPPNTKMGIRDRTIMILLYDSGTRLAEILGLIVTDVAITGNNPYIRVHGKGSKQRIVPISMKTAKHLDQYISVFHGRECPETTLLFYTVIKGVVGEMSEGNVERFIKGYAEKARLSCPSVLERVHPHMFRRTRATELYQNGVSLPLISRLLGHASLETTKIYAKPSLKMLRDAIESVETPAEKNEQPLWEGDEEMMAKLSGLR</sequence>
<dbReference type="GO" id="GO:0006310">
    <property type="term" value="P:DNA recombination"/>
    <property type="evidence" value="ECO:0007669"/>
    <property type="project" value="UniProtKB-KW"/>
</dbReference>
<evidence type="ECO:0000256" key="1">
    <source>
        <dbReference type="ARBA" id="ARBA00022908"/>
    </source>
</evidence>
<dbReference type="InterPro" id="IPR050090">
    <property type="entry name" value="Tyrosine_recombinase_XerCD"/>
</dbReference>
<dbReference type="Pfam" id="PF02899">
    <property type="entry name" value="Phage_int_SAM_1"/>
    <property type="match status" value="1"/>
</dbReference>
<organism evidence="6">
    <name type="scientific">marine sediment metagenome</name>
    <dbReference type="NCBI Taxonomy" id="412755"/>
    <lineage>
        <taxon>unclassified sequences</taxon>
        <taxon>metagenomes</taxon>
        <taxon>ecological metagenomes</taxon>
    </lineage>
</organism>
<dbReference type="InterPro" id="IPR011010">
    <property type="entry name" value="DNA_brk_join_enz"/>
</dbReference>
<dbReference type="Gene3D" id="1.10.150.130">
    <property type="match status" value="1"/>
</dbReference>
<evidence type="ECO:0000256" key="3">
    <source>
        <dbReference type="ARBA" id="ARBA00023172"/>
    </source>
</evidence>
<dbReference type="InterPro" id="IPR004107">
    <property type="entry name" value="Integrase_SAM-like_N"/>
</dbReference>
<gene>
    <name evidence="6" type="ORF">LCGC14_1134700</name>
</gene>
<feature type="domain" description="Core-binding (CB)" evidence="5">
    <location>
        <begin position="1"/>
        <end position="88"/>
    </location>
</feature>
<evidence type="ECO:0000256" key="2">
    <source>
        <dbReference type="ARBA" id="ARBA00023125"/>
    </source>
</evidence>
<protein>
    <recommendedName>
        <fullName evidence="7">Tyr recombinase domain-containing protein</fullName>
    </recommendedName>
</protein>
<feature type="domain" description="Tyr recombinase" evidence="4">
    <location>
        <begin position="112"/>
        <end position="302"/>
    </location>
</feature>
<dbReference type="InterPro" id="IPR013762">
    <property type="entry name" value="Integrase-like_cat_sf"/>
</dbReference>
<dbReference type="GO" id="GO:0003677">
    <property type="term" value="F:DNA binding"/>
    <property type="evidence" value="ECO:0007669"/>
    <property type="project" value="UniProtKB-KW"/>
</dbReference>
<reference evidence="6" key="1">
    <citation type="journal article" date="2015" name="Nature">
        <title>Complex archaea that bridge the gap between prokaryotes and eukaryotes.</title>
        <authorList>
            <person name="Spang A."/>
            <person name="Saw J.H."/>
            <person name="Jorgensen S.L."/>
            <person name="Zaremba-Niedzwiedzka K."/>
            <person name="Martijn J."/>
            <person name="Lind A.E."/>
            <person name="van Eijk R."/>
            <person name="Schleper C."/>
            <person name="Guy L."/>
            <person name="Ettema T.J."/>
        </authorList>
    </citation>
    <scope>NUCLEOTIDE SEQUENCE</scope>
</reference>
<dbReference type="InterPro" id="IPR044068">
    <property type="entry name" value="CB"/>
</dbReference>
<dbReference type="PROSITE" id="PS51900">
    <property type="entry name" value="CB"/>
    <property type="match status" value="1"/>
</dbReference>
<dbReference type="InterPro" id="IPR002104">
    <property type="entry name" value="Integrase_catalytic"/>
</dbReference>
<dbReference type="Gene3D" id="1.10.443.10">
    <property type="entry name" value="Intergrase catalytic core"/>
    <property type="match status" value="1"/>
</dbReference>
<dbReference type="PROSITE" id="PS51898">
    <property type="entry name" value="TYR_RECOMBINASE"/>
    <property type="match status" value="1"/>
</dbReference>
<comment type="caution">
    <text evidence="6">The sequence shown here is derived from an EMBL/GenBank/DDBJ whole genome shotgun (WGS) entry which is preliminary data.</text>
</comment>
<dbReference type="GO" id="GO:0015074">
    <property type="term" value="P:DNA integration"/>
    <property type="evidence" value="ECO:0007669"/>
    <property type="project" value="UniProtKB-KW"/>
</dbReference>
<dbReference type="PANTHER" id="PTHR30349:SF41">
    <property type="entry name" value="INTEGRASE_RECOMBINASE PROTEIN MJ0367-RELATED"/>
    <property type="match status" value="1"/>
</dbReference>
<dbReference type="AlphaFoldDB" id="A0A0F9MMZ8"/>
<name>A0A0F9MMZ8_9ZZZZ</name>
<keyword evidence="1" id="KW-0229">DNA integration</keyword>
<keyword evidence="3" id="KW-0233">DNA recombination</keyword>